<comment type="caution">
    <text evidence="2">The sequence shown here is derived from an EMBL/GenBank/DDBJ whole genome shotgun (WGS) entry which is preliminary data.</text>
</comment>
<dbReference type="Proteomes" id="UP000276178">
    <property type="component" value="Unassembled WGS sequence"/>
</dbReference>
<dbReference type="GeneID" id="82811721"/>
<dbReference type="AlphaFoldDB" id="A0A3M8AAI3"/>
<keyword evidence="4" id="KW-1185">Reference proteome</keyword>
<accession>A0A3M8AAI3</accession>
<reference evidence="2 3" key="1">
    <citation type="submission" date="2018-10" db="EMBL/GenBank/DDBJ databases">
        <title>Phylogenomics of Brevibacillus.</title>
        <authorList>
            <person name="Dunlap C."/>
        </authorList>
    </citation>
    <scope>NUCLEOTIDE SEQUENCE [LARGE SCALE GENOMIC DNA]</scope>
    <source>
        <strain evidence="2 3">NRRL NRS 1219</strain>
    </source>
</reference>
<reference evidence="1 4" key="2">
    <citation type="submission" date="2019-06" db="EMBL/GenBank/DDBJ databases">
        <title>Whole genome shotgun sequence of Brevibacillus agri NBRC 15538.</title>
        <authorList>
            <person name="Hosoyama A."/>
            <person name="Uohara A."/>
            <person name="Ohji S."/>
            <person name="Ichikawa N."/>
        </authorList>
    </citation>
    <scope>NUCLEOTIDE SEQUENCE [LARGE SCALE GENOMIC DNA]</scope>
    <source>
        <strain evidence="1 4">NBRC 15538</strain>
    </source>
</reference>
<name>A0A3M8AAI3_9BACL</name>
<proteinExistence type="predicted"/>
<dbReference type="OrthoDB" id="5175471at2"/>
<evidence type="ECO:0000313" key="2">
    <source>
        <dbReference type="EMBL" id="RNB48061.1"/>
    </source>
</evidence>
<dbReference type="EMBL" id="BJOD01000008">
    <property type="protein sequence ID" value="GED24839.1"/>
    <property type="molecule type" value="Genomic_DNA"/>
</dbReference>
<evidence type="ECO:0000313" key="3">
    <source>
        <dbReference type="Proteomes" id="UP000276178"/>
    </source>
</evidence>
<evidence type="ECO:0000313" key="1">
    <source>
        <dbReference type="EMBL" id="GED24839.1"/>
    </source>
</evidence>
<gene>
    <name evidence="1" type="ORF">BAG01nite_09410</name>
    <name evidence="2" type="ORF">EB820_23530</name>
</gene>
<dbReference type="RefSeq" id="WP_122953412.1">
    <property type="nucleotide sequence ID" value="NZ_BJOD01000008.1"/>
</dbReference>
<sequence length="262" mass="29615">MRLSEILSKPPTLEFKQVEGFLKEKKLAMGKQKKIQVGRIALNYFCKNCADVRTFCSGEEIYCIGVNGHLVSIDCVLTCHCGASVQIWFLVDCEEEISGRAPKVRVLKRTEKLSPDALLNTEQYGEFSELLEKAQRAHREGLGAGAIVYLRKIFEKITVQTADAAEISYTKYEGGNPKNFSDLLKRVDERCSIIPREFSANGYKLFRELSNIVHGEYNEELALQKYESLHRLIIGILDNVKNNKELMTAIDSLGWVEVGTND</sequence>
<evidence type="ECO:0000313" key="4">
    <source>
        <dbReference type="Proteomes" id="UP000317180"/>
    </source>
</evidence>
<evidence type="ECO:0008006" key="5">
    <source>
        <dbReference type="Google" id="ProtNLM"/>
    </source>
</evidence>
<dbReference type="EMBL" id="RHHN01000089">
    <property type="protein sequence ID" value="RNB48061.1"/>
    <property type="molecule type" value="Genomic_DNA"/>
</dbReference>
<dbReference type="Proteomes" id="UP000317180">
    <property type="component" value="Unassembled WGS sequence"/>
</dbReference>
<protein>
    <recommendedName>
        <fullName evidence="5">DUF4145 domain-containing protein</fullName>
    </recommendedName>
</protein>
<organism evidence="2 3">
    <name type="scientific">Brevibacillus agri</name>
    <dbReference type="NCBI Taxonomy" id="51101"/>
    <lineage>
        <taxon>Bacteria</taxon>
        <taxon>Bacillati</taxon>
        <taxon>Bacillota</taxon>
        <taxon>Bacilli</taxon>
        <taxon>Bacillales</taxon>
        <taxon>Paenibacillaceae</taxon>
        <taxon>Brevibacillus</taxon>
    </lineage>
</organism>